<dbReference type="GO" id="GO:0006273">
    <property type="term" value="P:lagging strand elongation"/>
    <property type="evidence" value="ECO:0007669"/>
    <property type="project" value="UniProtKB-ARBA"/>
</dbReference>
<feature type="domain" description="DNA polymerase alpha/delta/epsilon subunit B" evidence="10">
    <location>
        <begin position="209"/>
        <end position="434"/>
    </location>
</feature>
<organism evidence="12 13">
    <name type="scientific">Sphaerosporella brunnea</name>
    <dbReference type="NCBI Taxonomy" id="1250544"/>
    <lineage>
        <taxon>Eukaryota</taxon>
        <taxon>Fungi</taxon>
        <taxon>Dikarya</taxon>
        <taxon>Ascomycota</taxon>
        <taxon>Pezizomycotina</taxon>
        <taxon>Pezizomycetes</taxon>
        <taxon>Pezizales</taxon>
        <taxon>Pyronemataceae</taxon>
        <taxon>Sphaerosporella</taxon>
    </lineage>
</organism>
<reference evidence="12 13" key="1">
    <citation type="submission" date="2019-09" db="EMBL/GenBank/DDBJ databases">
        <title>Draft genome of the ectomycorrhizal ascomycete Sphaerosporella brunnea.</title>
        <authorList>
            <consortium name="DOE Joint Genome Institute"/>
            <person name="Benucci G.M."/>
            <person name="Marozzi G."/>
            <person name="Antonielli L."/>
            <person name="Sanchez S."/>
            <person name="Marco P."/>
            <person name="Wang X."/>
            <person name="Falini L.B."/>
            <person name="Barry K."/>
            <person name="Haridas S."/>
            <person name="Lipzen A."/>
            <person name="Labutti K."/>
            <person name="Grigoriev I.V."/>
            <person name="Murat C."/>
            <person name="Martin F."/>
            <person name="Albertini E."/>
            <person name="Donnini D."/>
            <person name="Bonito G."/>
        </authorList>
    </citation>
    <scope>NUCLEOTIDE SEQUENCE [LARGE SCALE GENOMIC DNA]</scope>
    <source>
        <strain evidence="12 13">Sb_GMNB300</strain>
    </source>
</reference>
<evidence type="ECO:0000259" key="11">
    <source>
        <dbReference type="Pfam" id="PF18018"/>
    </source>
</evidence>
<comment type="subcellular location">
    <subcellularLocation>
        <location evidence="1">Nucleus</location>
    </subcellularLocation>
</comment>
<evidence type="ECO:0000259" key="10">
    <source>
        <dbReference type="Pfam" id="PF04042"/>
    </source>
</evidence>
<dbReference type="PANTHER" id="PTHR10416:SF0">
    <property type="entry name" value="DNA POLYMERASE DELTA SUBUNIT 2"/>
    <property type="match status" value="1"/>
</dbReference>
<dbReference type="EC" id="2.7.7.7" evidence="3"/>
<dbReference type="GO" id="GO:0043625">
    <property type="term" value="C:delta DNA polymerase complex"/>
    <property type="evidence" value="ECO:0007669"/>
    <property type="project" value="TreeGrafter"/>
</dbReference>
<dbReference type="InParanoid" id="A0A5J5EXV8"/>
<dbReference type="FunFam" id="2.40.50.430:FF:000002">
    <property type="entry name" value="DNA polymerase delta subunit"/>
    <property type="match status" value="1"/>
</dbReference>
<accession>A0A5J5EXV8</accession>
<sequence>MSSTSALEVHDFLHEPSGNIPRETPAERVLTTHNASDRFRINEKSYQQQFSDMYFLRLMTLRPVVEAIAQEAWEDFEVSGEKAHKVDRALDVLPGDLCWITGTIYMDMPLKPNILADITKDQFIIPPPPREKYVDMGLDQTMLEDESGRIRLTGTALQQHELVTGIVVSVLGSETRNGEFNVVDLRIADLPAQKPIPKIKLADGRKRKVALASGLGIGASQHEGLETHLLAEYLLGEAGGMGDHEEAATISRLVLCGNSLAEAHALIDDIEDSEAQKPKSKKYGYDAATYDRAPTKALDSILSSLLPSISVTLMPGEDDPANVSVPQQPLHAALFPTAKLWDGSTFERVTNPWVGEIDGVSFLATSGQNLDDMYKYVEGNDRLAMSERLLRWRNIAPTAPDTLWSYPFQEGDPFVLDEDMCPHVFVIGNQPKFETTVIEGNDGQKVRVILVPRFDATGEIVVLDLDTLEPERMCFKVEQ</sequence>
<dbReference type="EMBL" id="VXIS01000079">
    <property type="protein sequence ID" value="KAA8907445.1"/>
    <property type="molecule type" value="Genomic_DNA"/>
</dbReference>
<dbReference type="GO" id="GO:0003887">
    <property type="term" value="F:DNA-directed DNA polymerase activity"/>
    <property type="evidence" value="ECO:0007669"/>
    <property type="project" value="UniProtKB-KW"/>
</dbReference>
<dbReference type="InterPro" id="IPR007185">
    <property type="entry name" value="DNA_pol_a/d/e_bsu"/>
</dbReference>
<keyword evidence="13" id="KW-1185">Reference proteome</keyword>
<dbReference type="Gene3D" id="3.60.21.50">
    <property type="match status" value="1"/>
</dbReference>
<dbReference type="Pfam" id="PF18018">
    <property type="entry name" value="DNA_pol_D_N"/>
    <property type="match status" value="1"/>
</dbReference>
<keyword evidence="8" id="KW-0539">Nucleus</keyword>
<evidence type="ECO:0000256" key="8">
    <source>
        <dbReference type="ARBA" id="ARBA00023242"/>
    </source>
</evidence>
<evidence type="ECO:0000256" key="5">
    <source>
        <dbReference type="ARBA" id="ARBA00022695"/>
    </source>
</evidence>
<proteinExistence type="inferred from homology"/>
<evidence type="ECO:0000256" key="9">
    <source>
        <dbReference type="ARBA" id="ARBA00049244"/>
    </source>
</evidence>
<dbReference type="GO" id="GO:0003677">
    <property type="term" value="F:DNA binding"/>
    <property type="evidence" value="ECO:0007669"/>
    <property type="project" value="InterPro"/>
</dbReference>
<evidence type="ECO:0000313" key="12">
    <source>
        <dbReference type="EMBL" id="KAA8907445.1"/>
    </source>
</evidence>
<dbReference type="AlphaFoldDB" id="A0A5J5EXV8"/>
<evidence type="ECO:0000256" key="1">
    <source>
        <dbReference type="ARBA" id="ARBA00004123"/>
    </source>
</evidence>
<dbReference type="Gene3D" id="2.40.50.430">
    <property type="match status" value="1"/>
</dbReference>
<keyword evidence="7" id="KW-0239">DNA-directed DNA polymerase</keyword>
<dbReference type="PANTHER" id="PTHR10416">
    <property type="entry name" value="DNA POLYMERASE DELTA SUBUNIT 2"/>
    <property type="match status" value="1"/>
</dbReference>
<name>A0A5J5EXV8_9PEZI</name>
<dbReference type="InterPro" id="IPR024826">
    <property type="entry name" value="DNA_pol_delta/II_ssu"/>
</dbReference>
<dbReference type="Proteomes" id="UP000326924">
    <property type="component" value="Unassembled WGS sequence"/>
</dbReference>
<dbReference type="OrthoDB" id="3763at2759"/>
<gene>
    <name evidence="12" type="ORF">FN846DRAFT_947054</name>
</gene>
<dbReference type="CDD" id="cd07387">
    <property type="entry name" value="MPP_PolD2_C"/>
    <property type="match status" value="1"/>
</dbReference>
<keyword evidence="4" id="KW-0808">Transferase</keyword>
<evidence type="ECO:0000256" key="7">
    <source>
        <dbReference type="ARBA" id="ARBA00022932"/>
    </source>
</evidence>
<dbReference type="InterPro" id="IPR041863">
    <property type="entry name" value="PolD2_C"/>
</dbReference>
<keyword evidence="5" id="KW-0548">Nucleotidyltransferase</keyword>
<evidence type="ECO:0000313" key="13">
    <source>
        <dbReference type="Proteomes" id="UP000326924"/>
    </source>
</evidence>
<comment type="similarity">
    <text evidence="2">Belongs to the DNA polymerase delta/II small subunit family.</text>
</comment>
<dbReference type="FunCoup" id="A0A5J5EXV8">
    <property type="interactions" value="911"/>
</dbReference>
<dbReference type="InterPro" id="IPR040663">
    <property type="entry name" value="DNA_pol_D_N"/>
</dbReference>
<feature type="domain" description="DNA polymerase delta subunit OB-fold" evidence="11">
    <location>
        <begin position="49"/>
        <end position="184"/>
    </location>
</feature>
<evidence type="ECO:0000256" key="3">
    <source>
        <dbReference type="ARBA" id="ARBA00012417"/>
    </source>
</evidence>
<dbReference type="Pfam" id="PF04042">
    <property type="entry name" value="DNA_pol_E_B"/>
    <property type="match status" value="1"/>
</dbReference>
<protein>
    <recommendedName>
        <fullName evidence="3">DNA-directed DNA polymerase</fullName>
        <ecNumber evidence="3">2.7.7.7</ecNumber>
    </recommendedName>
</protein>
<evidence type="ECO:0000256" key="4">
    <source>
        <dbReference type="ARBA" id="ARBA00022679"/>
    </source>
</evidence>
<evidence type="ECO:0000256" key="6">
    <source>
        <dbReference type="ARBA" id="ARBA00022705"/>
    </source>
</evidence>
<evidence type="ECO:0000256" key="2">
    <source>
        <dbReference type="ARBA" id="ARBA00006035"/>
    </source>
</evidence>
<dbReference type="GO" id="GO:0006281">
    <property type="term" value="P:DNA repair"/>
    <property type="evidence" value="ECO:0007669"/>
    <property type="project" value="UniProtKB-ARBA"/>
</dbReference>
<comment type="caution">
    <text evidence="12">The sequence shown here is derived from an EMBL/GenBank/DDBJ whole genome shotgun (WGS) entry which is preliminary data.</text>
</comment>
<comment type="catalytic activity">
    <reaction evidence="9">
        <text>DNA(n) + a 2'-deoxyribonucleoside 5'-triphosphate = DNA(n+1) + diphosphate</text>
        <dbReference type="Rhea" id="RHEA:22508"/>
        <dbReference type="Rhea" id="RHEA-COMP:17339"/>
        <dbReference type="Rhea" id="RHEA-COMP:17340"/>
        <dbReference type="ChEBI" id="CHEBI:33019"/>
        <dbReference type="ChEBI" id="CHEBI:61560"/>
        <dbReference type="ChEBI" id="CHEBI:173112"/>
        <dbReference type="EC" id="2.7.7.7"/>
    </reaction>
</comment>
<keyword evidence="6" id="KW-0235">DNA replication</keyword>